<gene>
    <name evidence="1" type="ORF">GCM10011273_18120</name>
</gene>
<dbReference type="AlphaFoldDB" id="A0A918UTN2"/>
<reference evidence="1" key="1">
    <citation type="journal article" date="2014" name="Int. J. Syst. Evol. Microbiol.">
        <title>Complete genome sequence of Corynebacterium casei LMG S-19264T (=DSM 44701T), isolated from a smear-ripened cheese.</title>
        <authorList>
            <consortium name="US DOE Joint Genome Institute (JGI-PGF)"/>
            <person name="Walter F."/>
            <person name="Albersmeier A."/>
            <person name="Kalinowski J."/>
            <person name="Ruckert C."/>
        </authorList>
    </citation>
    <scope>NUCLEOTIDE SEQUENCE</scope>
    <source>
        <strain evidence="1">KCTC 32296</strain>
    </source>
</reference>
<accession>A0A918UTN2</accession>
<dbReference type="EMBL" id="BMZB01000002">
    <property type="protein sequence ID" value="GGZ32366.1"/>
    <property type="molecule type" value="Genomic_DNA"/>
</dbReference>
<reference evidence="1" key="2">
    <citation type="submission" date="2020-09" db="EMBL/GenBank/DDBJ databases">
        <authorList>
            <person name="Sun Q."/>
            <person name="Kim S."/>
        </authorList>
    </citation>
    <scope>NUCLEOTIDE SEQUENCE</scope>
    <source>
        <strain evidence="1">KCTC 32296</strain>
    </source>
</reference>
<dbReference type="Proteomes" id="UP000662572">
    <property type="component" value="Unassembled WGS sequence"/>
</dbReference>
<keyword evidence="2" id="KW-1185">Reference proteome</keyword>
<comment type="caution">
    <text evidence="1">The sequence shown here is derived from an EMBL/GenBank/DDBJ whole genome shotgun (WGS) entry which is preliminary data.</text>
</comment>
<organism evidence="1 2">
    <name type="scientific">Asticcacaulis endophyticus</name>
    <dbReference type="NCBI Taxonomy" id="1395890"/>
    <lineage>
        <taxon>Bacteria</taxon>
        <taxon>Pseudomonadati</taxon>
        <taxon>Pseudomonadota</taxon>
        <taxon>Alphaproteobacteria</taxon>
        <taxon>Caulobacterales</taxon>
        <taxon>Caulobacteraceae</taxon>
        <taxon>Asticcacaulis</taxon>
    </lineage>
</organism>
<protein>
    <submittedName>
        <fullName evidence="1">Uncharacterized protein</fullName>
    </submittedName>
</protein>
<proteinExistence type="predicted"/>
<evidence type="ECO:0000313" key="2">
    <source>
        <dbReference type="Proteomes" id="UP000662572"/>
    </source>
</evidence>
<evidence type="ECO:0000313" key="1">
    <source>
        <dbReference type="EMBL" id="GGZ32366.1"/>
    </source>
</evidence>
<sequence length="73" mass="7997">MSVRLYDSAWVMVEGSDVPMAVRKDLRNLANFRVGEFTYDIDGRAVADQIGTPAITAILSLQAVQEAKQRGAL</sequence>
<name>A0A918UTN2_9CAUL</name>